<reference evidence="2 3" key="1">
    <citation type="journal article" date="2023" name="IMA Fungus">
        <title>Comparative genomic study of the Penicillium genus elucidates a diverse pangenome and 15 lateral gene transfer events.</title>
        <authorList>
            <person name="Petersen C."/>
            <person name="Sorensen T."/>
            <person name="Nielsen M.R."/>
            <person name="Sondergaard T.E."/>
            <person name="Sorensen J.L."/>
            <person name="Fitzpatrick D.A."/>
            <person name="Frisvad J.C."/>
            <person name="Nielsen K.L."/>
        </authorList>
    </citation>
    <scope>NUCLEOTIDE SEQUENCE [LARGE SCALE GENOMIC DNA]</scope>
    <source>
        <strain evidence="2 3">IBT 35679</strain>
    </source>
</reference>
<dbReference type="AlphaFoldDB" id="A0AAD6CQV8"/>
<feature type="compositionally biased region" description="Polar residues" evidence="1">
    <location>
        <begin position="42"/>
        <end position="61"/>
    </location>
</feature>
<evidence type="ECO:0000313" key="3">
    <source>
        <dbReference type="Proteomes" id="UP001220324"/>
    </source>
</evidence>
<feature type="region of interest" description="Disordered" evidence="1">
    <location>
        <begin position="295"/>
        <end position="341"/>
    </location>
</feature>
<evidence type="ECO:0000313" key="2">
    <source>
        <dbReference type="EMBL" id="KAJ5532987.1"/>
    </source>
</evidence>
<dbReference type="EMBL" id="JAQIZZ010000007">
    <property type="protein sequence ID" value="KAJ5532987.1"/>
    <property type="molecule type" value="Genomic_DNA"/>
</dbReference>
<feature type="compositionally biased region" description="Basic and acidic residues" evidence="1">
    <location>
        <begin position="299"/>
        <end position="309"/>
    </location>
</feature>
<name>A0AAD6CQV8_9EURO</name>
<organism evidence="2 3">
    <name type="scientific">Penicillium frequentans</name>
    <dbReference type="NCBI Taxonomy" id="3151616"/>
    <lineage>
        <taxon>Eukaryota</taxon>
        <taxon>Fungi</taxon>
        <taxon>Dikarya</taxon>
        <taxon>Ascomycota</taxon>
        <taxon>Pezizomycotina</taxon>
        <taxon>Eurotiomycetes</taxon>
        <taxon>Eurotiomycetidae</taxon>
        <taxon>Eurotiales</taxon>
        <taxon>Aspergillaceae</taxon>
        <taxon>Penicillium</taxon>
    </lineage>
</organism>
<comment type="caution">
    <text evidence="2">The sequence shown here is derived from an EMBL/GenBank/DDBJ whole genome shotgun (WGS) entry which is preliminary data.</text>
</comment>
<dbReference type="Proteomes" id="UP001220324">
    <property type="component" value="Unassembled WGS sequence"/>
</dbReference>
<gene>
    <name evidence="2" type="ORF">N7494_009539</name>
</gene>
<keyword evidence="3" id="KW-1185">Reference proteome</keyword>
<sequence>MADWPPNLSQTPASAGPSSRTPSRQSHPLTPGRQPPYPTTPAQPSNATISQRSRSASSTPLRLQSLSLKASNKSGAFTTSARETTMARAGVVCWCCDQPKPDICHVFAKEDTQLEVWQRAGLINFDLRSAANAIPLCKSCHGQFDSAIDPGYVFFPVDIQYFIHRELVDRQQREQALREGIVLDRCVPTNLEYQSHQQQNGLVPEDNRGGLYRRVFLSPFLLGGWSEEAWLDHFGTTKQWHGAPMASFRRAFAILGSVRVYVIDKSIRDQLHRLRDLYFDDESIISVALRKQYALPKRPHSDPGEDPSRSPKRQRPNTSNIDDMDDIEDRPFPSSQKPIQSTSIVARKASFATLQAMDVVPQLTLCVEWLGGLSAVHDENMRPFESPKMKT</sequence>
<evidence type="ECO:0000256" key="1">
    <source>
        <dbReference type="SAM" id="MobiDB-lite"/>
    </source>
</evidence>
<accession>A0AAD6CQV8</accession>
<proteinExistence type="predicted"/>
<evidence type="ECO:0008006" key="4">
    <source>
        <dbReference type="Google" id="ProtNLM"/>
    </source>
</evidence>
<protein>
    <recommendedName>
        <fullName evidence="4">HNH nuclease domain-containing protein</fullName>
    </recommendedName>
</protein>
<feature type="region of interest" description="Disordered" evidence="1">
    <location>
        <begin position="1"/>
        <end position="61"/>
    </location>
</feature>
<feature type="compositionally biased region" description="Polar residues" evidence="1">
    <location>
        <begin position="7"/>
        <end position="28"/>
    </location>
</feature>